<dbReference type="AlphaFoldDB" id="A0A381QQC6"/>
<dbReference type="EMBL" id="UINC01001472">
    <property type="protein sequence ID" value="SUZ81551.1"/>
    <property type="molecule type" value="Genomic_DNA"/>
</dbReference>
<name>A0A381QQC6_9ZZZZ</name>
<protein>
    <submittedName>
        <fullName evidence="1">Uncharacterized protein</fullName>
    </submittedName>
</protein>
<reference evidence="1" key="1">
    <citation type="submission" date="2018-05" db="EMBL/GenBank/DDBJ databases">
        <authorList>
            <person name="Lanie J.A."/>
            <person name="Ng W.-L."/>
            <person name="Kazmierczak K.M."/>
            <person name="Andrzejewski T.M."/>
            <person name="Davidsen T.M."/>
            <person name="Wayne K.J."/>
            <person name="Tettelin H."/>
            <person name="Glass J.I."/>
            <person name="Rusch D."/>
            <person name="Podicherti R."/>
            <person name="Tsui H.-C.T."/>
            <person name="Winkler M.E."/>
        </authorList>
    </citation>
    <scope>NUCLEOTIDE SEQUENCE</scope>
</reference>
<feature type="non-terminal residue" evidence="1">
    <location>
        <position position="1"/>
    </location>
</feature>
<sequence>VKLDQDCSPATPLFLLKFPVPRYKDLELLKIGENKGLEPRSLSA</sequence>
<organism evidence="1">
    <name type="scientific">marine metagenome</name>
    <dbReference type="NCBI Taxonomy" id="408172"/>
    <lineage>
        <taxon>unclassified sequences</taxon>
        <taxon>metagenomes</taxon>
        <taxon>ecological metagenomes</taxon>
    </lineage>
</organism>
<proteinExistence type="predicted"/>
<gene>
    <name evidence="1" type="ORF">METZ01_LOCUS34405</name>
</gene>
<accession>A0A381QQC6</accession>
<evidence type="ECO:0000313" key="1">
    <source>
        <dbReference type="EMBL" id="SUZ81551.1"/>
    </source>
</evidence>